<feature type="domain" description="Glucosyltransferase 3-like C-terminal" evidence="1">
    <location>
        <begin position="199"/>
        <end position="320"/>
    </location>
</feature>
<accession>A0A916JYE2</accession>
<proteinExistence type="predicted"/>
<dbReference type="Pfam" id="PF26337">
    <property type="entry name" value="Gtf3_C"/>
    <property type="match status" value="1"/>
</dbReference>
<reference evidence="2" key="1">
    <citation type="submission" date="2021-06" db="EMBL/GenBank/DDBJ databases">
        <authorList>
            <person name="Criscuolo A."/>
        </authorList>
    </citation>
    <scope>NUCLEOTIDE SEQUENCE</scope>
    <source>
        <strain evidence="2">CIP111600</strain>
    </source>
</reference>
<dbReference type="AlphaFoldDB" id="A0A916JYE2"/>
<name>A0A916JYE2_9BACL</name>
<dbReference type="Proteomes" id="UP000693672">
    <property type="component" value="Unassembled WGS sequence"/>
</dbReference>
<evidence type="ECO:0000259" key="1">
    <source>
        <dbReference type="Pfam" id="PF26337"/>
    </source>
</evidence>
<sequence>MKPWIRRVLFIQMIPDIRTNKIAKALREQEIQTDLLYVSMHPAEVYRGYELPYTNIYRIRTVKEIVDFVERSPYDIVISCNEPDTISAALVGCSKPMIHDCHDMMSLRGHITNDQAILEFIANKYATGNIYVTERVKEIAIQKFGLDKKTVFLLDNYVLKEQLPSEAFSKLSDGDGEIHCVYQGGLTNRSDHHRFIEPMFLQMAQEHIHVHFYTPFQNDYYRSLEAQSDYLHWEGTREPNELIREMTRYDAGLVLLNVTPHNRQFLDSTFPNKAWDYLAAGLPILCSHLTAFTQFIDSYPVGAVLNDAQSFRDQLQKVASVSISKNFLTEHGFTMDDQIAGLRAYMEEIIVMHTSRHRTSS</sequence>
<comment type="caution">
    <text evidence="2">The sequence shown here is derived from an EMBL/GenBank/DDBJ whole genome shotgun (WGS) entry which is preliminary data.</text>
</comment>
<evidence type="ECO:0000313" key="3">
    <source>
        <dbReference type="Proteomes" id="UP000693672"/>
    </source>
</evidence>
<evidence type="ECO:0000313" key="2">
    <source>
        <dbReference type="EMBL" id="CAG7615727.1"/>
    </source>
</evidence>
<keyword evidence="3" id="KW-1185">Reference proteome</keyword>
<gene>
    <name evidence="2" type="ORF">PAESOLCIP111_01818</name>
</gene>
<dbReference type="InterPro" id="IPR058592">
    <property type="entry name" value="Gtf3_C"/>
</dbReference>
<dbReference type="EMBL" id="CAJVAS010000006">
    <property type="protein sequence ID" value="CAG7615727.1"/>
    <property type="molecule type" value="Genomic_DNA"/>
</dbReference>
<organism evidence="2 3">
    <name type="scientific">Paenibacillus solanacearum</name>
    <dbReference type="NCBI Taxonomy" id="2048548"/>
    <lineage>
        <taxon>Bacteria</taxon>
        <taxon>Bacillati</taxon>
        <taxon>Bacillota</taxon>
        <taxon>Bacilli</taxon>
        <taxon>Bacillales</taxon>
        <taxon>Paenibacillaceae</taxon>
        <taxon>Paenibacillus</taxon>
    </lineage>
</organism>
<protein>
    <recommendedName>
        <fullName evidence="1">Glucosyltransferase 3-like C-terminal domain-containing protein</fullName>
    </recommendedName>
</protein>